<gene>
    <name evidence="2" type="ORF">BAUCODRAFT_31186</name>
</gene>
<keyword evidence="3" id="KW-1185">Reference proteome</keyword>
<reference evidence="2 3" key="1">
    <citation type="journal article" date="2012" name="PLoS Pathog.">
        <title>Diverse lifestyles and strategies of plant pathogenesis encoded in the genomes of eighteen Dothideomycetes fungi.</title>
        <authorList>
            <person name="Ohm R.A."/>
            <person name="Feau N."/>
            <person name="Henrissat B."/>
            <person name="Schoch C.L."/>
            <person name="Horwitz B.A."/>
            <person name="Barry K.W."/>
            <person name="Condon B.J."/>
            <person name="Copeland A.C."/>
            <person name="Dhillon B."/>
            <person name="Glaser F."/>
            <person name="Hesse C.N."/>
            <person name="Kosti I."/>
            <person name="LaButti K."/>
            <person name="Lindquist E.A."/>
            <person name="Lucas S."/>
            <person name="Salamov A.A."/>
            <person name="Bradshaw R.E."/>
            <person name="Ciuffetti L."/>
            <person name="Hamelin R.C."/>
            <person name="Kema G.H.J."/>
            <person name="Lawrence C."/>
            <person name="Scott J.A."/>
            <person name="Spatafora J.W."/>
            <person name="Turgeon B.G."/>
            <person name="de Wit P.J.G.M."/>
            <person name="Zhong S."/>
            <person name="Goodwin S.B."/>
            <person name="Grigoriev I.V."/>
        </authorList>
    </citation>
    <scope>NUCLEOTIDE SEQUENCE [LARGE SCALE GENOMIC DNA]</scope>
    <source>
        <strain evidence="2 3">UAMH 10762</strain>
    </source>
</reference>
<name>M2MQ61_BAUPA</name>
<sequence>MISCRSQLTSHSTRSDKWSRTRSIAFCLSLNSRHSAGFCDVTSGSRSTASSYAKKSHLKAAVDGQEPAAKQCKLSSPIKAKDHSEASSRDV</sequence>
<feature type="compositionally biased region" description="Basic and acidic residues" evidence="1">
    <location>
        <begin position="79"/>
        <end position="91"/>
    </location>
</feature>
<dbReference type="Proteomes" id="UP000011761">
    <property type="component" value="Unassembled WGS sequence"/>
</dbReference>
<evidence type="ECO:0000313" key="2">
    <source>
        <dbReference type="EMBL" id="EMC98911.1"/>
    </source>
</evidence>
<dbReference type="EMBL" id="KB445552">
    <property type="protein sequence ID" value="EMC98911.1"/>
    <property type="molecule type" value="Genomic_DNA"/>
</dbReference>
<dbReference type="HOGENOM" id="CLU_2432766_0_0_1"/>
<evidence type="ECO:0000256" key="1">
    <source>
        <dbReference type="SAM" id="MobiDB-lite"/>
    </source>
</evidence>
<evidence type="ECO:0000313" key="3">
    <source>
        <dbReference type="Proteomes" id="UP000011761"/>
    </source>
</evidence>
<dbReference type="GeneID" id="19111410"/>
<feature type="region of interest" description="Disordered" evidence="1">
    <location>
        <begin position="59"/>
        <end position="91"/>
    </location>
</feature>
<dbReference type="RefSeq" id="XP_007673534.1">
    <property type="nucleotide sequence ID" value="XM_007675344.1"/>
</dbReference>
<accession>M2MQ61</accession>
<proteinExistence type="predicted"/>
<organism evidence="2 3">
    <name type="scientific">Baudoinia panamericana (strain UAMH 10762)</name>
    <name type="common">Angels' share fungus</name>
    <name type="synonym">Baudoinia compniacensis (strain UAMH 10762)</name>
    <dbReference type="NCBI Taxonomy" id="717646"/>
    <lineage>
        <taxon>Eukaryota</taxon>
        <taxon>Fungi</taxon>
        <taxon>Dikarya</taxon>
        <taxon>Ascomycota</taxon>
        <taxon>Pezizomycotina</taxon>
        <taxon>Dothideomycetes</taxon>
        <taxon>Dothideomycetidae</taxon>
        <taxon>Mycosphaerellales</taxon>
        <taxon>Teratosphaeriaceae</taxon>
        <taxon>Baudoinia</taxon>
    </lineage>
</organism>
<dbReference type="KEGG" id="bcom:BAUCODRAFT_31186"/>
<feature type="non-terminal residue" evidence="2">
    <location>
        <position position="91"/>
    </location>
</feature>
<protein>
    <submittedName>
        <fullName evidence="2">Uncharacterized protein</fullName>
    </submittedName>
</protein>
<dbReference type="AlphaFoldDB" id="M2MQ61"/>